<organism evidence="1 2">
    <name type="scientific">Kribbella antiqua</name>
    <dbReference type="NCBI Taxonomy" id="2512217"/>
    <lineage>
        <taxon>Bacteria</taxon>
        <taxon>Bacillati</taxon>
        <taxon>Actinomycetota</taxon>
        <taxon>Actinomycetes</taxon>
        <taxon>Propionibacteriales</taxon>
        <taxon>Kribbellaceae</taxon>
        <taxon>Kribbella</taxon>
    </lineage>
</organism>
<accession>A0A4R2J334</accession>
<dbReference type="RefSeq" id="WP_158290896.1">
    <property type="nucleotide sequence ID" value="NZ_SLWR01000001.1"/>
</dbReference>
<gene>
    <name evidence="1" type="ORF">EV646_101786</name>
</gene>
<dbReference type="Proteomes" id="UP000295573">
    <property type="component" value="Unassembled WGS sequence"/>
</dbReference>
<proteinExistence type="predicted"/>
<evidence type="ECO:0000313" key="1">
    <source>
        <dbReference type="EMBL" id="TCO51792.1"/>
    </source>
</evidence>
<comment type="caution">
    <text evidence="1">The sequence shown here is derived from an EMBL/GenBank/DDBJ whole genome shotgun (WGS) entry which is preliminary data.</text>
</comment>
<keyword evidence="2" id="KW-1185">Reference proteome</keyword>
<dbReference type="AlphaFoldDB" id="A0A4R2J334"/>
<dbReference type="EMBL" id="SLWR01000001">
    <property type="protein sequence ID" value="TCO51792.1"/>
    <property type="molecule type" value="Genomic_DNA"/>
</dbReference>
<dbReference type="Pfam" id="PF14081">
    <property type="entry name" value="DUF4262"/>
    <property type="match status" value="1"/>
</dbReference>
<dbReference type="OrthoDB" id="511192at2"/>
<reference evidence="1 2" key="1">
    <citation type="journal article" date="2015" name="Stand. Genomic Sci.">
        <title>Genomic Encyclopedia of Bacterial and Archaeal Type Strains, Phase III: the genomes of soil and plant-associated and newly described type strains.</title>
        <authorList>
            <person name="Whitman W.B."/>
            <person name="Woyke T."/>
            <person name="Klenk H.P."/>
            <person name="Zhou Y."/>
            <person name="Lilburn T.G."/>
            <person name="Beck B.J."/>
            <person name="De Vos P."/>
            <person name="Vandamme P."/>
            <person name="Eisen J.A."/>
            <person name="Garrity G."/>
            <person name="Hugenholtz P."/>
            <person name="Kyrpides N.C."/>
        </authorList>
    </citation>
    <scope>NUCLEOTIDE SEQUENCE [LARGE SCALE GENOMIC DNA]</scope>
    <source>
        <strain evidence="1 2">VKM Ac-2541</strain>
    </source>
</reference>
<protein>
    <submittedName>
        <fullName evidence="1">Uncharacterized protein DUF4262</fullName>
    </submittedName>
</protein>
<evidence type="ECO:0000313" key="2">
    <source>
        <dbReference type="Proteomes" id="UP000295573"/>
    </source>
</evidence>
<dbReference type="InterPro" id="IPR025358">
    <property type="entry name" value="DUF4262"/>
</dbReference>
<sequence>MCYQCGGMPAEQYSRQLLDNIRTYGWTLQYVEGDGERNPACGYTLGLSLRGHPEFIVFDPDPAWAYLGVKPLAWAVMAGAVFDEGDDLTAFFPPPERAELLRFPDTAVHLYTANSMFRRPGDGPIPALQLVWSSSVGFADSGLMSDWHDR</sequence>
<name>A0A4R2J334_9ACTN</name>